<gene>
    <name evidence="2" type="ORF">SAMN04488081_0742</name>
</gene>
<comment type="caution">
    <text evidence="2">The sequence shown here is derived from an EMBL/GenBank/DDBJ whole genome shotgun (WGS) entry which is preliminary data.</text>
</comment>
<evidence type="ECO:0000313" key="2">
    <source>
        <dbReference type="EMBL" id="SDX58362.1"/>
    </source>
</evidence>
<reference evidence="2 3" key="1">
    <citation type="submission" date="2016-10" db="EMBL/GenBank/DDBJ databases">
        <authorList>
            <person name="Varghese N."/>
            <person name="Submissions S."/>
        </authorList>
    </citation>
    <scope>NUCLEOTIDE SEQUENCE [LARGE SCALE GENOMIC DNA]</scope>
    <source>
        <strain evidence="2 3">DSM 20748</strain>
    </source>
</reference>
<name>A0A1H3CVX4_9BACI</name>
<keyword evidence="1" id="KW-0812">Transmembrane</keyword>
<proteinExistence type="predicted"/>
<accession>A0A1H3CVX4</accession>
<keyword evidence="3" id="KW-1185">Reference proteome</keyword>
<dbReference type="RefSeq" id="WP_093105677.1">
    <property type="nucleotide sequence ID" value="NZ_FNOS01000002.1"/>
</dbReference>
<organism evidence="2 3">
    <name type="scientific">Salimicrobium album</name>
    <dbReference type="NCBI Taxonomy" id="50717"/>
    <lineage>
        <taxon>Bacteria</taxon>
        <taxon>Bacillati</taxon>
        <taxon>Bacillota</taxon>
        <taxon>Bacilli</taxon>
        <taxon>Bacillales</taxon>
        <taxon>Bacillaceae</taxon>
        <taxon>Salimicrobium</taxon>
    </lineage>
</organism>
<protein>
    <submittedName>
        <fullName evidence="2">Uncharacterized protein</fullName>
    </submittedName>
</protein>
<dbReference type="Proteomes" id="UP000198647">
    <property type="component" value="Unassembled WGS sequence"/>
</dbReference>
<keyword evidence="1" id="KW-1133">Transmembrane helix</keyword>
<sequence length="64" mass="7162">MISVRKKEYVGIMISRVILSIMLICSVYAFVDKEPGVAKTLAAAGFIGIAFLLVVSFHRRRFNN</sequence>
<feature type="transmembrane region" description="Helical" evidence="1">
    <location>
        <begin position="37"/>
        <end position="57"/>
    </location>
</feature>
<feature type="transmembrane region" description="Helical" evidence="1">
    <location>
        <begin position="12"/>
        <end position="31"/>
    </location>
</feature>
<evidence type="ECO:0000256" key="1">
    <source>
        <dbReference type="SAM" id="Phobius"/>
    </source>
</evidence>
<dbReference type="EMBL" id="FNOS01000002">
    <property type="protein sequence ID" value="SDX58362.1"/>
    <property type="molecule type" value="Genomic_DNA"/>
</dbReference>
<evidence type="ECO:0000313" key="3">
    <source>
        <dbReference type="Proteomes" id="UP000198647"/>
    </source>
</evidence>
<keyword evidence="1" id="KW-0472">Membrane</keyword>